<evidence type="ECO:0000313" key="2">
    <source>
        <dbReference type="Proteomes" id="UP001466331"/>
    </source>
</evidence>
<dbReference type="EMBL" id="JBCHKQ010000001">
    <property type="protein sequence ID" value="MEM5947391.1"/>
    <property type="molecule type" value="Genomic_DNA"/>
</dbReference>
<name>A0ABU9U9P8_9SPIR</name>
<reference evidence="1 2" key="1">
    <citation type="submission" date="2024-03" db="EMBL/GenBank/DDBJ databases">
        <title>Ignisphaera cupida sp. nov., a hyperthermophilic hydrolytic archaeon from a hot spring of Kamchatka, and proposal of Ignisphaeraceae fam. nov.</title>
        <authorList>
            <person name="Podosokorskaya O.A."/>
            <person name="Elcheninov A.G."/>
            <person name="Maltseva A.I."/>
            <person name="Zayulina K.S."/>
            <person name="Novikov A."/>
            <person name="Merkel A.Y."/>
        </authorList>
    </citation>
    <scope>NUCLEOTIDE SEQUENCE [LARGE SCALE GENOMIC DNA]</scope>
    <source>
        <strain evidence="1 2">38H-sp</strain>
    </source>
</reference>
<keyword evidence="2" id="KW-1185">Reference proteome</keyword>
<dbReference type="Proteomes" id="UP001466331">
    <property type="component" value="Unassembled WGS sequence"/>
</dbReference>
<proteinExistence type="predicted"/>
<sequence>MFREITEEEALNIIKNKELTDDLLNNENTVFIATQQWCPQWSAMLKYLPDIVKNNDNLAVLWFCYDTSSIFESFMVFKETVWKNALIPYVRYYRNKKLYAQSNYVSEHTFYDIINKGGL</sequence>
<comment type="caution">
    <text evidence="1">The sequence shown here is derived from an EMBL/GenBank/DDBJ whole genome shotgun (WGS) entry which is preliminary data.</text>
</comment>
<protein>
    <recommendedName>
        <fullName evidence="3">Thioredoxin domain-containing protein</fullName>
    </recommendedName>
</protein>
<dbReference type="RefSeq" id="WP_420068840.1">
    <property type="nucleotide sequence ID" value="NZ_JBCHKQ010000001.1"/>
</dbReference>
<gene>
    <name evidence="1" type="ORF">WKV44_02430</name>
</gene>
<accession>A0ABU9U9P8</accession>
<organism evidence="1 2">
    <name type="scientific">Rarispira pelagica</name>
    <dbReference type="NCBI Taxonomy" id="3141764"/>
    <lineage>
        <taxon>Bacteria</taxon>
        <taxon>Pseudomonadati</taxon>
        <taxon>Spirochaetota</taxon>
        <taxon>Spirochaetia</taxon>
        <taxon>Winmispirales</taxon>
        <taxon>Winmispiraceae</taxon>
        <taxon>Rarispira</taxon>
    </lineage>
</organism>
<evidence type="ECO:0008006" key="3">
    <source>
        <dbReference type="Google" id="ProtNLM"/>
    </source>
</evidence>
<evidence type="ECO:0000313" key="1">
    <source>
        <dbReference type="EMBL" id="MEM5947391.1"/>
    </source>
</evidence>